<name>A0A2N0PVS6_9GLOM</name>
<reference evidence="1 2" key="1">
    <citation type="submission" date="2016-04" db="EMBL/GenBank/DDBJ databases">
        <title>Genome analyses suggest a sexual origin of heterokaryosis in a supposedly ancient asexual fungus.</title>
        <authorList>
            <person name="Ropars J."/>
            <person name="Sedzielewska K."/>
            <person name="Noel J."/>
            <person name="Charron P."/>
            <person name="Farinelli L."/>
            <person name="Marton T."/>
            <person name="Kruger M."/>
            <person name="Pelin A."/>
            <person name="Brachmann A."/>
            <person name="Corradi N."/>
        </authorList>
    </citation>
    <scope>NUCLEOTIDE SEQUENCE [LARGE SCALE GENOMIC DNA]</scope>
    <source>
        <strain evidence="1 2">A5</strain>
    </source>
</reference>
<comment type="caution">
    <text evidence="1">The sequence shown here is derived from an EMBL/GenBank/DDBJ whole genome shotgun (WGS) entry which is preliminary data.</text>
</comment>
<proteinExistence type="predicted"/>
<sequence length="92" mass="10315">MPIAISIHDLHEIIIHRLEAKYDLPLQCNINIPSIEWICLQFWPTNPTSTRAMHYTADDKHKVPIREGVATSTGVHNKKSLVSTNTTLAVSA</sequence>
<dbReference type="AlphaFoldDB" id="A0A2N0PVS6"/>
<protein>
    <submittedName>
        <fullName evidence="1">Uncharacterized protein</fullName>
    </submittedName>
</protein>
<reference evidence="1 2" key="2">
    <citation type="submission" date="2017-09" db="EMBL/GenBank/DDBJ databases">
        <title>Extensive intraspecific genome diversity in a model arbuscular mycorrhizal fungus.</title>
        <authorList>
            <person name="Chen E.C."/>
            <person name="Morin E."/>
            <person name="Beaudet D."/>
            <person name="Noel J."/>
            <person name="Ndikumana S."/>
            <person name="Charron P."/>
            <person name="St-Onge C."/>
            <person name="Giorgi J."/>
            <person name="Grigoriev I.V."/>
            <person name="Roux C."/>
            <person name="Martin F.M."/>
            <person name="Corradi N."/>
        </authorList>
    </citation>
    <scope>NUCLEOTIDE SEQUENCE [LARGE SCALE GENOMIC DNA]</scope>
    <source>
        <strain evidence="1 2">A5</strain>
    </source>
</reference>
<accession>A0A2N0PVS6</accession>
<gene>
    <name evidence="1" type="ORF">RhiirA5_413709</name>
</gene>
<evidence type="ECO:0000313" key="2">
    <source>
        <dbReference type="Proteomes" id="UP000232722"/>
    </source>
</evidence>
<evidence type="ECO:0000313" key="1">
    <source>
        <dbReference type="EMBL" id="PKC10940.1"/>
    </source>
</evidence>
<dbReference type="Proteomes" id="UP000232722">
    <property type="component" value="Unassembled WGS sequence"/>
</dbReference>
<organism evidence="1 2">
    <name type="scientific">Rhizophagus irregularis</name>
    <dbReference type="NCBI Taxonomy" id="588596"/>
    <lineage>
        <taxon>Eukaryota</taxon>
        <taxon>Fungi</taxon>
        <taxon>Fungi incertae sedis</taxon>
        <taxon>Mucoromycota</taxon>
        <taxon>Glomeromycotina</taxon>
        <taxon>Glomeromycetes</taxon>
        <taxon>Glomerales</taxon>
        <taxon>Glomeraceae</taxon>
        <taxon>Rhizophagus</taxon>
    </lineage>
</organism>
<dbReference type="EMBL" id="LLXJ01000347">
    <property type="protein sequence ID" value="PKC10940.1"/>
    <property type="molecule type" value="Genomic_DNA"/>
</dbReference>